<dbReference type="RefSeq" id="XP_031557962.1">
    <property type="nucleotide sequence ID" value="XM_031702102.1"/>
</dbReference>
<evidence type="ECO:0000313" key="23">
    <source>
        <dbReference type="RefSeq" id="XP_031557967.1"/>
    </source>
</evidence>
<keyword evidence="8 13" id="KW-1133">Transmembrane helix</keyword>
<keyword evidence="2" id="KW-0813">Transport</keyword>
<evidence type="ECO:0000256" key="5">
    <source>
        <dbReference type="ARBA" id="ARBA00022826"/>
    </source>
</evidence>
<dbReference type="Proteomes" id="UP000515163">
    <property type="component" value="Unplaced"/>
</dbReference>
<accession>A0A6P8HZC7</accession>
<evidence type="ECO:0000313" key="19">
    <source>
        <dbReference type="RefSeq" id="XP_031557963.1"/>
    </source>
</evidence>
<feature type="compositionally biased region" description="Polar residues" evidence="12">
    <location>
        <begin position="411"/>
        <end position="420"/>
    </location>
</feature>
<dbReference type="AlphaFoldDB" id="A0A6P8HZC7"/>
<keyword evidence="15" id="KW-1185">Reference proteome</keyword>
<dbReference type="InterPro" id="IPR000210">
    <property type="entry name" value="BTB/POZ_dom"/>
</dbReference>
<evidence type="ECO:0000256" key="2">
    <source>
        <dbReference type="ARBA" id="ARBA00022448"/>
    </source>
</evidence>
<evidence type="ECO:0000256" key="4">
    <source>
        <dbReference type="ARBA" id="ARBA00022692"/>
    </source>
</evidence>
<name>A0A6P8HZC7_ACTTE</name>
<evidence type="ECO:0000256" key="12">
    <source>
        <dbReference type="SAM" id="MobiDB-lite"/>
    </source>
</evidence>
<dbReference type="Pfam" id="PF00520">
    <property type="entry name" value="Ion_trans"/>
    <property type="match status" value="1"/>
</dbReference>
<evidence type="ECO:0000256" key="3">
    <source>
        <dbReference type="ARBA" id="ARBA00022538"/>
    </source>
</evidence>
<dbReference type="InterPro" id="IPR011333">
    <property type="entry name" value="SKP1/BTB/POZ_sf"/>
</dbReference>
<evidence type="ECO:0000313" key="21">
    <source>
        <dbReference type="RefSeq" id="XP_031557965.1"/>
    </source>
</evidence>
<dbReference type="SUPFAM" id="SSF81324">
    <property type="entry name" value="Voltage-gated potassium channels"/>
    <property type="match status" value="1"/>
</dbReference>
<protein>
    <submittedName>
        <fullName evidence="16 17">Potassium voltage-gated channel subfamily D member 3-like</fullName>
    </submittedName>
</protein>
<evidence type="ECO:0000256" key="1">
    <source>
        <dbReference type="ARBA" id="ARBA00004141"/>
    </source>
</evidence>
<evidence type="ECO:0000256" key="10">
    <source>
        <dbReference type="ARBA" id="ARBA00023136"/>
    </source>
</evidence>
<gene>
    <name evidence="16 17 18 19 20 21 22 23" type="primary">LOC116294487</name>
</gene>
<feature type="transmembrane region" description="Helical" evidence="13">
    <location>
        <begin position="229"/>
        <end position="250"/>
    </location>
</feature>
<keyword evidence="7" id="KW-0630">Potassium</keyword>
<dbReference type="PRINTS" id="PR00169">
    <property type="entry name" value="KCHANNEL"/>
</dbReference>
<dbReference type="Gene3D" id="3.30.710.10">
    <property type="entry name" value="Potassium Channel Kv1.1, Chain A"/>
    <property type="match status" value="1"/>
</dbReference>
<keyword evidence="3" id="KW-0633">Potassium transport</keyword>
<evidence type="ECO:0000256" key="8">
    <source>
        <dbReference type="ARBA" id="ARBA00022989"/>
    </source>
</evidence>
<dbReference type="PANTHER" id="PTHR11537:SF105">
    <property type="entry name" value="POTASSIUM VOLTAGE-GATED CHANNEL PROTEIN SHAL"/>
    <property type="match status" value="1"/>
</dbReference>
<dbReference type="FunFam" id="1.10.287.70:FF:000028">
    <property type="entry name" value="potassium voltage-gated channel subfamily D member 3"/>
    <property type="match status" value="1"/>
</dbReference>
<evidence type="ECO:0000313" key="18">
    <source>
        <dbReference type="RefSeq" id="XP_031557962.1"/>
    </source>
</evidence>
<sequence length="420" mass="48722">MTLQSRRGRRYMRKDDKIVTLNVSGRKFSTWESTLKKYPNTLLGSEALKLFFDQEKKEYFLDRDPHMFRYILNYYKVGKLHLSLEDCFDAFQEELQYFGISLDEINDCCYDEECVNAFNQPYACPCNDAISPRTAGINTRIRRFIRTVFETTETRLSRFVQSFITTLIYLSVISTIVETIECKRGKTCAEVYQKEFFIGEAICMSIFTLEYILRFYAAEKRFKFVVEKMNILDLLAILPFYIHLSVQFIAEKEPALLENTNALVVLRILRMFRILKLSRHSKKMRKMGHALKRAFVDLGFLFFAFLLANILFASILYFIERGKSSKQFTSIPDSMWYTIVTMMTVGYGDCIPKTIPGKFVGSICCLMGIIMLALPIPILQEGNEREEQMKNTKNSPSRKCPTKANCHVDQPATTSSTTLL</sequence>
<dbReference type="InterPro" id="IPR003131">
    <property type="entry name" value="T1-type_BTB"/>
</dbReference>
<dbReference type="PRINTS" id="PR01491">
    <property type="entry name" value="KVCHANNEL"/>
</dbReference>
<dbReference type="RefSeq" id="XP_031557966.1">
    <property type="nucleotide sequence ID" value="XM_031702106.1"/>
</dbReference>
<feature type="transmembrane region" description="Helical" evidence="13">
    <location>
        <begin position="295"/>
        <end position="319"/>
    </location>
</feature>
<dbReference type="GO" id="GO:0051260">
    <property type="term" value="P:protein homooligomerization"/>
    <property type="evidence" value="ECO:0007669"/>
    <property type="project" value="InterPro"/>
</dbReference>
<evidence type="ECO:0000313" key="17">
    <source>
        <dbReference type="RefSeq" id="XP_031557961.1"/>
    </source>
</evidence>
<dbReference type="InterPro" id="IPR005821">
    <property type="entry name" value="Ion_trans_dom"/>
</dbReference>
<keyword evidence="5" id="KW-0631">Potassium channel</keyword>
<dbReference type="RefSeq" id="XP_031557967.1">
    <property type="nucleotide sequence ID" value="XM_031702107.1"/>
</dbReference>
<proteinExistence type="predicted"/>
<evidence type="ECO:0000256" key="9">
    <source>
        <dbReference type="ARBA" id="ARBA00023065"/>
    </source>
</evidence>
<evidence type="ECO:0000256" key="13">
    <source>
        <dbReference type="SAM" id="Phobius"/>
    </source>
</evidence>
<evidence type="ECO:0000259" key="14">
    <source>
        <dbReference type="SMART" id="SM00225"/>
    </source>
</evidence>
<keyword evidence="10 13" id="KW-0472">Membrane</keyword>
<dbReference type="InterPro" id="IPR003968">
    <property type="entry name" value="K_chnl_volt-dep_Kv"/>
</dbReference>
<dbReference type="RefSeq" id="XP_031557963.1">
    <property type="nucleotide sequence ID" value="XM_031702103.1"/>
</dbReference>
<feature type="transmembrane region" description="Helical" evidence="13">
    <location>
        <begin position="256"/>
        <end position="275"/>
    </location>
</feature>
<dbReference type="InterPro" id="IPR003974">
    <property type="entry name" value="K_chnl_volt-dep_Kv3"/>
</dbReference>
<dbReference type="RefSeq" id="XP_031557960.1">
    <property type="nucleotide sequence ID" value="XM_031702100.1"/>
</dbReference>
<dbReference type="Pfam" id="PF02214">
    <property type="entry name" value="BTB_2"/>
    <property type="match status" value="1"/>
</dbReference>
<evidence type="ECO:0000256" key="7">
    <source>
        <dbReference type="ARBA" id="ARBA00022958"/>
    </source>
</evidence>
<evidence type="ECO:0000313" key="22">
    <source>
        <dbReference type="RefSeq" id="XP_031557966.1"/>
    </source>
</evidence>
<keyword evidence="9" id="KW-0406">Ion transport</keyword>
<dbReference type="InterPro" id="IPR028325">
    <property type="entry name" value="VG_K_chnl"/>
</dbReference>
<comment type="subcellular location">
    <subcellularLocation>
        <location evidence="1">Membrane</location>
        <topology evidence="1">Multi-pass membrane protein</topology>
    </subcellularLocation>
</comment>
<feature type="region of interest" description="Disordered" evidence="12">
    <location>
        <begin position="385"/>
        <end position="420"/>
    </location>
</feature>
<dbReference type="Gene3D" id="1.20.120.350">
    <property type="entry name" value="Voltage-gated potassium channels. Chain C"/>
    <property type="match status" value="1"/>
</dbReference>
<feature type="transmembrane region" description="Helical" evidence="13">
    <location>
        <begin position="197"/>
        <end position="217"/>
    </location>
</feature>
<evidence type="ECO:0000313" key="15">
    <source>
        <dbReference type="Proteomes" id="UP000515163"/>
    </source>
</evidence>
<dbReference type="InterPro" id="IPR027359">
    <property type="entry name" value="Volt_channel_dom_sf"/>
</dbReference>
<dbReference type="GO" id="GO:0008076">
    <property type="term" value="C:voltage-gated potassium channel complex"/>
    <property type="evidence" value="ECO:0007669"/>
    <property type="project" value="InterPro"/>
</dbReference>
<organism evidence="15 23">
    <name type="scientific">Actinia tenebrosa</name>
    <name type="common">Australian red waratah sea anemone</name>
    <dbReference type="NCBI Taxonomy" id="6105"/>
    <lineage>
        <taxon>Eukaryota</taxon>
        <taxon>Metazoa</taxon>
        <taxon>Cnidaria</taxon>
        <taxon>Anthozoa</taxon>
        <taxon>Hexacorallia</taxon>
        <taxon>Actiniaria</taxon>
        <taxon>Actiniidae</taxon>
        <taxon>Actinia</taxon>
    </lineage>
</organism>
<feature type="transmembrane region" description="Helical" evidence="13">
    <location>
        <begin position="159"/>
        <end position="177"/>
    </location>
</feature>
<dbReference type="KEGG" id="aten:116294487"/>
<dbReference type="RefSeq" id="XP_031557965.1">
    <property type="nucleotide sequence ID" value="XM_031702105.1"/>
</dbReference>
<dbReference type="OrthoDB" id="415460at2759"/>
<keyword evidence="4 13" id="KW-0812">Transmembrane</keyword>
<dbReference type="PRINTS" id="PR01498">
    <property type="entry name" value="SHAWCHANNEL"/>
</dbReference>
<feature type="domain" description="BTB" evidence="14">
    <location>
        <begin position="17"/>
        <end position="115"/>
    </location>
</feature>
<dbReference type="PANTHER" id="PTHR11537">
    <property type="entry name" value="VOLTAGE-GATED POTASSIUM CHANNEL"/>
    <property type="match status" value="1"/>
</dbReference>
<dbReference type="SUPFAM" id="SSF54695">
    <property type="entry name" value="POZ domain"/>
    <property type="match status" value="1"/>
</dbReference>
<dbReference type="GeneID" id="116294487"/>
<dbReference type="GO" id="GO:0005249">
    <property type="term" value="F:voltage-gated potassium channel activity"/>
    <property type="evidence" value="ECO:0007669"/>
    <property type="project" value="InterPro"/>
</dbReference>
<feature type="transmembrane region" description="Helical" evidence="13">
    <location>
        <begin position="359"/>
        <end position="379"/>
    </location>
</feature>
<evidence type="ECO:0000256" key="6">
    <source>
        <dbReference type="ARBA" id="ARBA00022882"/>
    </source>
</evidence>
<dbReference type="RefSeq" id="XP_031557964.1">
    <property type="nucleotide sequence ID" value="XM_031702104.1"/>
</dbReference>
<evidence type="ECO:0000256" key="11">
    <source>
        <dbReference type="ARBA" id="ARBA00023303"/>
    </source>
</evidence>
<evidence type="ECO:0000313" key="20">
    <source>
        <dbReference type="RefSeq" id="XP_031557964.1"/>
    </source>
</evidence>
<dbReference type="FunFam" id="3.30.710.10:FF:000152">
    <property type="entry name" value="Predicted protein"/>
    <property type="match status" value="1"/>
</dbReference>
<reference evidence="16 17" key="1">
    <citation type="submission" date="2025-04" db="UniProtKB">
        <authorList>
            <consortium name="RefSeq"/>
        </authorList>
    </citation>
    <scope>IDENTIFICATION</scope>
    <source>
        <tissue evidence="16 17">Tentacle</tissue>
    </source>
</reference>
<keyword evidence="6" id="KW-0851">Voltage-gated channel</keyword>
<evidence type="ECO:0000313" key="16">
    <source>
        <dbReference type="RefSeq" id="XP_031557960.1"/>
    </source>
</evidence>
<dbReference type="Gene3D" id="1.10.287.70">
    <property type="match status" value="1"/>
</dbReference>
<dbReference type="SMART" id="SM00225">
    <property type="entry name" value="BTB"/>
    <property type="match status" value="1"/>
</dbReference>
<keyword evidence="11" id="KW-0407">Ion channel</keyword>
<dbReference type="RefSeq" id="XP_031557961.1">
    <property type="nucleotide sequence ID" value="XM_031702101.1"/>
</dbReference>
<dbReference type="GO" id="GO:0001508">
    <property type="term" value="P:action potential"/>
    <property type="evidence" value="ECO:0007669"/>
    <property type="project" value="TreeGrafter"/>
</dbReference>
<feature type="transmembrane region" description="Helical" evidence="13">
    <location>
        <begin position="334"/>
        <end position="352"/>
    </location>
</feature>